<dbReference type="AlphaFoldDB" id="A0AAE1R9P5"/>
<sequence length="419" mass="47092">MAKEAAARVMAQEKSAGFAFHERGSIQFTTEAESLSQNQQRRIDELEAQLNEAEGLIIDLRAELHDVHEQLNEVKNKHFHYLRPHGKEDLVCRNSIMGKSKLNTSESLKFPTELGSKVCKSANMSDIALCNYLKDNLNETEIYQNGWCAIEMSLEDERSHSGDDPCFPVKVTQVTEPSGPDAEARIQPSSKAKKVEDLVGEEPLKGKASKQRPYTFRGQRRRKARYGKTKTSSCLLPVRRRSIRKRRVNYLAVVLHFECTVKSTILGGEGGIEEGTGFQAASSDLTAENKICRKFASADNDDKELIDVSLMVEEVESVLGDAKASEGSKESPLLKYTFSRKRKKDNLLNPNENSSLESAMKKRSSEIENIDPRLQDSESLKDLPLKSKQLVQVARQDQLIEMQSEFWREVFSAADNSSS</sequence>
<feature type="compositionally biased region" description="Low complexity" evidence="2">
    <location>
        <begin position="347"/>
        <end position="358"/>
    </location>
</feature>
<evidence type="ECO:0000256" key="2">
    <source>
        <dbReference type="SAM" id="MobiDB-lite"/>
    </source>
</evidence>
<feature type="coiled-coil region" evidence="1">
    <location>
        <begin position="29"/>
        <end position="77"/>
    </location>
</feature>
<accession>A0AAE1R9P5</accession>
<gene>
    <name evidence="3" type="ORF">RND71_032691</name>
</gene>
<keyword evidence="4" id="KW-1185">Reference proteome</keyword>
<evidence type="ECO:0000313" key="3">
    <source>
        <dbReference type="EMBL" id="KAK4346352.1"/>
    </source>
</evidence>
<organism evidence="3 4">
    <name type="scientific">Anisodus tanguticus</name>
    <dbReference type="NCBI Taxonomy" id="243964"/>
    <lineage>
        <taxon>Eukaryota</taxon>
        <taxon>Viridiplantae</taxon>
        <taxon>Streptophyta</taxon>
        <taxon>Embryophyta</taxon>
        <taxon>Tracheophyta</taxon>
        <taxon>Spermatophyta</taxon>
        <taxon>Magnoliopsida</taxon>
        <taxon>eudicotyledons</taxon>
        <taxon>Gunneridae</taxon>
        <taxon>Pentapetalae</taxon>
        <taxon>asterids</taxon>
        <taxon>lamiids</taxon>
        <taxon>Solanales</taxon>
        <taxon>Solanaceae</taxon>
        <taxon>Solanoideae</taxon>
        <taxon>Hyoscyameae</taxon>
        <taxon>Anisodus</taxon>
    </lineage>
</organism>
<dbReference type="PANTHER" id="PTHR34778:SF6">
    <property type="entry name" value="SHUGOSHIN C-TERMINAL DOMAIN-CONTAINING PROTEIN"/>
    <property type="match status" value="1"/>
</dbReference>
<reference evidence="3" key="1">
    <citation type="submission" date="2023-12" db="EMBL/GenBank/DDBJ databases">
        <title>Genome assembly of Anisodus tanguticus.</title>
        <authorList>
            <person name="Wang Y.-J."/>
        </authorList>
    </citation>
    <scope>NUCLEOTIDE SEQUENCE</scope>
    <source>
        <strain evidence="3">KB-2021</strain>
        <tissue evidence="3">Leaf</tissue>
    </source>
</reference>
<dbReference type="Proteomes" id="UP001291623">
    <property type="component" value="Unassembled WGS sequence"/>
</dbReference>
<feature type="region of interest" description="Disordered" evidence="2">
    <location>
        <begin position="345"/>
        <end position="381"/>
    </location>
</feature>
<comment type="caution">
    <text evidence="3">The sequence shown here is derived from an EMBL/GenBank/DDBJ whole genome shotgun (WGS) entry which is preliminary data.</text>
</comment>
<feature type="region of interest" description="Disordered" evidence="2">
    <location>
        <begin position="174"/>
        <end position="195"/>
    </location>
</feature>
<keyword evidence="1" id="KW-0175">Coiled coil</keyword>
<proteinExistence type="predicted"/>
<protein>
    <submittedName>
        <fullName evidence="3">Uncharacterized protein</fullName>
    </submittedName>
</protein>
<feature type="compositionally biased region" description="Basic and acidic residues" evidence="2">
    <location>
        <begin position="359"/>
        <end position="381"/>
    </location>
</feature>
<dbReference type="EMBL" id="JAVYJV010000018">
    <property type="protein sequence ID" value="KAK4346352.1"/>
    <property type="molecule type" value="Genomic_DNA"/>
</dbReference>
<evidence type="ECO:0000256" key="1">
    <source>
        <dbReference type="SAM" id="Coils"/>
    </source>
</evidence>
<evidence type="ECO:0000313" key="4">
    <source>
        <dbReference type="Proteomes" id="UP001291623"/>
    </source>
</evidence>
<name>A0AAE1R9P5_9SOLA</name>
<dbReference type="PANTHER" id="PTHR34778">
    <property type="entry name" value="OS02G0580700 PROTEIN"/>
    <property type="match status" value="1"/>
</dbReference>